<evidence type="ECO:0000256" key="6">
    <source>
        <dbReference type="ARBA" id="ARBA00022692"/>
    </source>
</evidence>
<accession>A0A1N6M2U7</accession>
<dbReference type="GO" id="GO:1990961">
    <property type="term" value="P:xenobiotic detoxification by transmembrane export across the plasma membrane"/>
    <property type="evidence" value="ECO:0007669"/>
    <property type="project" value="UniProtKB-ARBA"/>
</dbReference>
<evidence type="ECO:0000256" key="9">
    <source>
        <dbReference type="SAM" id="Coils"/>
    </source>
</evidence>
<evidence type="ECO:0000256" key="10">
    <source>
        <dbReference type="SAM" id="Phobius"/>
    </source>
</evidence>
<evidence type="ECO:0000259" key="12">
    <source>
        <dbReference type="Pfam" id="PF25963"/>
    </source>
</evidence>
<evidence type="ECO:0000256" key="8">
    <source>
        <dbReference type="ARBA" id="ARBA00023136"/>
    </source>
</evidence>
<name>A0A1N6M2U7_9VIBR</name>
<keyword evidence="9" id="KW-0175">Coiled coil</keyword>
<dbReference type="EMBL" id="FSSB01000009">
    <property type="protein sequence ID" value="SIO93676.1"/>
    <property type="molecule type" value="Genomic_DNA"/>
</dbReference>
<feature type="coiled-coil region" evidence="9">
    <location>
        <begin position="157"/>
        <end position="184"/>
    </location>
</feature>
<evidence type="ECO:0000256" key="3">
    <source>
        <dbReference type="ARBA" id="ARBA00022448"/>
    </source>
</evidence>
<dbReference type="GO" id="GO:0005886">
    <property type="term" value="C:plasma membrane"/>
    <property type="evidence" value="ECO:0007669"/>
    <property type="project" value="UniProtKB-SubCell"/>
</dbReference>
<keyword evidence="4" id="KW-1003">Cell membrane</keyword>
<dbReference type="Pfam" id="PF25885">
    <property type="entry name" value="HH_EMRA"/>
    <property type="match status" value="1"/>
</dbReference>
<comment type="subcellular location">
    <subcellularLocation>
        <location evidence="1">Cell inner membrane</location>
        <topology evidence="1">Single-pass membrane protein</topology>
        <orientation evidence="1">Periplasmic side</orientation>
    </subcellularLocation>
</comment>
<dbReference type="InterPro" id="IPR050739">
    <property type="entry name" value="MFP"/>
</dbReference>
<keyword evidence="6 10" id="KW-0812">Transmembrane</keyword>
<proteinExistence type="inferred from homology"/>
<dbReference type="Gene3D" id="2.40.50.100">
    <property type="match status" value="1"/>
</dbReference>
<evidence type="ECO:0000256" key="4">
    <source>
        <dbReference type="ARBA" id="ARBA00022475"/>
    </source>
</evidence>
<dbReference type="GO" id="GO:0046677">
    <property type="term" value="P:response to antibiotic"/>
    <property type="evidence" value="ECO:0007669"/>
    <property type="project" value="UniProtKB-ARBA"/>
</dbReference>
<evidence type="ECO:0000259" key="11">
    <source>
        <dbReference type="Pfam" id="PF25885"/>
    </source>
</evidence>
<dbReference type="GO" id="GO:0015721">
    <property type="term" value="P:bile acid and bile salt transport"/>
    <property type="evidence" value="ECO:0007669"/>
    <property type="project" value="UniProtKB-ARBA"/>
</dbReference>
<evidence type="ECO:0000313" key="13">
    <source>
        <dbReference type="EMBL" id="SIO93676.1"/>
    </source>
</evidence>
<dbReference type="FunFam" id="2.40.30.170:FF:000003">
    <property type="entry name" value="Multidrug resistance protein A"/>
    <property type="match status" value="1"/>
</dbReference>
<dbReference type="PANTHER" id="PTHR30386:SF19">
    <property type="entry name" value="MULTIDRUG EXPORT PROTEIN EMRA-RELATED"/>
    <property type="match status" value="1"/>
</dbReference>
<dbReference type="Pfam" id="PF25963">
    <property type="entry name" value="Beta-barrel_AAEA"/>
    <property type="match status" value="1"/>
</dbReference>
<evidence type="ECO:0000256" key="1">
    <source>
        <dbReference type="ARBA" id="ARBA00004383"/>
    </source>
</evidence>
<feature type="transmembrane region" description="Helical" evidence="10">
    <location>
        <begin position="21"/>
        <end position="39"/>
    </location>
</feature>
<dbReference type="InterPro" id="IPR058633">
    <property type="entry name" value="EmrA/FarA_HH"/>
</dbReference>
<dbReference type="OrthoDB" id="9811754at2"/>
<dbReference type="SUPFAM" id="SSF111369">
    <property type="entry name" value="HlyD-like secretion proteins"/>
    <property type="match status" value="1"/>
</dbReference>
<keyword evidence="8 10" id="KW-0472">Membrane</keyword>
<dbReference type="AlphaFoldDB" id="A0A1N6M2U7"/>
<feature type="domain" description="Multidrug export protein EmrA/FarA alpha-helical hairpin" evidence="11">
    <location>
        <begin position="93"/>
        <end position="213"/>
    </location>
</feature>
<dbReference type="RefSeq" id="WP_083602602.1">
    <property type="nucleotide sequence ID" value="NZ_AP024907.1"/>
</dbReference>
<dbReference type="PANTHER" id="PTHR30386">
    <property type="entry name" value="MEMBRANE FUSION SUBUNIT OF EMRAB-TOLC MULTIDRUG EFFLUX PUMP"/>
    <property type="match status" value="1"/>
</dbReference>
<keyword evidence="5" id="KW-0997">Cell inner membrane</keyword>
<dbReference type="Gene3D" id="2.40.30.170">
    <property type="match status" value="1"/>
</dbReference>
<sequence>MQDHTNETVDSPRKGQRKKSLTILLVVILIAAIGGGFYYTHYVVGHQETEDAYVKGNLVQITPEISGTVTQIVAEDGDYVKQGQVLVRLDNADAKLAFENATANLAQTVRKVRGLFNNVQQAEAVVAERKIALNKAKTDFDRRKNMVAVGGLSQEELSHAQDMMNSAEKALAVADQQLKSQQAMIHNTTVETHPLVKTAIAKVKQTYLEKQRTQLVAPVSGYIARRNVQVGQRINQSSILMAVVPLESVWVDANFKETQLTDMRIGQPVILTSDLYGDDVVFHGTIESLGIGTGSAFSILPAQNATGNWIKVVQRLPVRIQFDKQDVQKHPLRIGLSMMVNVDVSDTSGQLLSQSSPKTPRYQTNVYNQTLKGVEPLIDQIITENDIATKQFIAKSVSR</sequence>
<evidence type="ECO:0000256" key="2">
    <source>
        <dbReference type="ARBA" id="ARBA00009477"/>
    </source>
</evidence>
<keyword evidence="3" id="KW-0813">Transport</keyword>
<keyword evidence="7 10" id="KW-1133">Transmembrane helix</keyword>
<protein>
    <submittedName>
        <fullName evidence="13">Multidrug export protein EmrA</fullName>
    </submittedName>
</protein>
<dbReference type="InterPro" id="IPR058634">
    <property type="entry name" value="AaeA-lik-b-barrel"/>
</dbReference>
<evidence type="ECO:0000313" key="14">
    <source>
        <dbReference type="Proteomes" id="UP000184774"/>
    </source>
</evidence>
<evidence type="ECO:0000256" key="7">
    <source>
        <dbReference type="ARBA" id="ARBA00022989"/>
    </source>
</evidence>
<organism evidence="13 14">
    <name type="scientific">Vibrio spartinae</name>
    <dbReference type="NCBI Taxonomy" id="1918945"/>
    <lineage>
        <taxon>Bacteria</taxon>
        <taxon>Pseudomonadati</taxon>
        <taxon>Pseudomonadota</taxon>
        <taxon>Gammaproteobacteria</taxon>
        <taxon>Vibrionales</taxon>
        <taxon>Vibrionaceae</taxon>
        <taxon>Vibrio</taxon>
    </lineage>
</organism>
<gene>
    <name evidence="13" type="primary">emrA</name>
    <name evidence="13" type="ORF">VSP9026_01346</name>
</gene>
<evidence type="ECO:0000256" key="5">
    <source>
        <dbReference type="ARBA" id="ARBA00022519"/>
    </source>
</evidence>
<dbReference type="Proteomes" id="UP000184774">
    <property type="component" value="Unassembled WGS sequence"/>
</dbReference>
<comment type="similarity">
    <text evidence="2">Belongs to the membrane fusion protein (MFP) (TC 8.A.1) family.</text>
</comment>
<feature type="domain" description="p-hydroxybenzoic acid efflux pump subunit AaeA-like beta-barrel" evidence="12">
    <location>
        <begin position="249"/>
        <end position="340"/>
    </location>
</feature>
<reference evidence="13 14" key="1">
    <citation type="submission" date="2016-12" db="EMBL/GenBank/DDBJ databases">
        <authorList>
            <person name="Song W.-J."/>
            <person name="Kurnit D.M."/>
        </authorList>
    </citation>
    <scope>NUCLEOTIDE SEQUENCE [LARGE SCALE GENOMIC DNA]</scope>
    <source>
        <strain evidence="13 14">CECT 9026</strain>
    </source>
</reference>